<gene>
    <name evidence="9" type="ORF">H9725_01640</name>
</gene>
<dbReference type="GO" id="GO:0016887">
    <property type="term" value="F:ATP hydrolysis activity"/>
    <property type="evidence" value="ECO:0007669"/>
    <property type="project" value="InterPro"/>
</dbReference>
<dbReference type="CDD" id="cd03228">
    <property type="entry name" value="ABCC_MRP_Like"/>
    <property type="match status" value="1"/>
</dbReference>
<reference evidence="9" key="2">
    <citation type="submission" date="2021-04" db="EMBL/GenBank/DDBJ databases">
        <authorList>
            <person name="Gilroy R."/>
        </authorList>
    </citation>
    <scope>NUCLEOTIDE SEQUENCE</scope>
    <source>
        <strain evidence="9">ChiBcec16-3735</strain>
    </source>
</reference>
<feature type="transmembrane region" description="Helical" evidence="7">
    <location>
        <begin position="281"/>
        <end position="302"/>
    </location>
</feature>
<dbReference type="InterPro" id="IPR039421">
    <property type="entry name" value="Type_1_exporter"/>
</dbReference>
<dbReference type="SUPFAM" id="SSF90123">
    <property type="entry name" value="ABC transporter transmembrane region"/>
    <property type="match status" value="1"/>
</dbReference>
<dbReference type="InterPro" id="IPR017871">
    <property type="entry name" value="ABC_transporter-like_CS"/>
</dbReference>
<sequence>MTSKSDKITMRETFQIHWRAFKDVRRYCPGAFGVSILYGAAAALSPYVTVYLSARIINELAGARRPGVLWPLAVLAVASAAALTFVTGALLRWKTAKEAQFLERKNRVFADKMMSMDFADIDKTETHDLRSQIAQSENWAGFGFYRFWDQFEKVAQGLAGILGAAVLTVSLFTLPVPASAGVFTVLNRPAFLALLVLALAFTAALGPLCDNRAMDHLARCAENSRFSNRVFHCFGFLADDKGRGMDIRMYDQQKIARHYMETESVFNDRASSLPRACRGPIGVWAALGSCASAILTGLIYLFVCVKAWAGAFGVGSITQYVGAVSALAKNMGVLIEALGVLRSNVPFMRDIYQFLDIPNQMYQGSLTTEKRSDRQYEVEFQDVSFRYPGSSTWALRHVNIKFRIGRRMAVVGENGSGKTTFIKLLCRLYDPQEGHILLNGIDIRKYNYRDYMGLFSVVFQDFQLLAQPLGENVAGARNYDRDRAQKALVDAGFGDRLASMPAGLDTMLYKEFAEDGVDVSGGEAQKIAIARALYKDAPFIILDEPTAALDPIAEAEIYAKFNDIAGDKTAVYISHRLSSCKFCDEIAVFDHGQVIQRGTHEQLLADEAGKYHALWHAQAQYYTPQPSPAEA</sequence>
<proteinExistence type="predicted"/>
<dbReference type="InterPro" id="IPR003439">
    <property type="entry name" value="ABC_transporter-like_ATP-bd"/>
</dbReference>
<evidence type="ECO:0000259" key="8">
    <source>
        <dbReference type="PROSITE" id="PS50893"/>
    </source>
</evidence>
<dbReference type="EMBL" id="DXBJ01000009">
    <property type="protein sequence ID" value="HIZ57284.1"/>
    <property type="molecule type" value="Genomic_DNA"/>
</dbReference>
<dbReference type="InterPro" id="IPR027417">
    <property type="entry name" value="P-loop_NTPase"/>
</dbReference>
<evidence type="ECO:0000313" key="9">
    <source>
        <dbReference type="EMBL" id="HIZ57284.1"/>
    </source>
</evidence>
<dbReference type="InterPro" id="IPR036640">
    <property type="entry name" value="ABC1_TM_sf"/>
</dbReference>
<evidence type="ECO:0000256" key="1">
    <source>
        <dbReference type="ARBA" id="ARBA00004651"/>
    </source>
</evidence>
<feature type="transmembrane region" description="Helical" evidence="7">
    <location>
        <begin position="27"/>
        <end position="48"/>
    </location>
</feature>
<evidence type="ECO:0000256" key="3">
    <source>
        <dbReference type="ARBA" id="ARBA00022741"/>
    </source>
</evidence>
<dbReference type="Proteomes" id="UP000824065">
    <property type="component" value="Unassembled WGS sequence"/>
</dbReference>
<organism evidence="9 10">
    <name type="scientific">Candidatus Faecalibacterium gallistercoris</name>
    <dbReference type="NCBI Taxonomy" id="2838579"/>
    <lineage>
        <taxon>Bacteria</taxon>
        <taxon>Bacillati</taxon>
        <taxon>Bacillota</taxon>
        <taxon>Clostridia</taxon>
        <taxon>Eubacteriales</taxon>
        <taxon>Oscillospiraceae</taxon>
        <taxon>Faecalibacterium</taxon>
    </lineage>
</organism>
<feature type="transmembrane region" description="Helical" evidence="7">
    <location>
        <begin position="154"/>
        <end position="178"/>
    </location>
</feature>
<evidence type="ECO:0000313" key="10">
    <source>
        <dbReference type="Proteomes" id="UP000824065"/>
    </source>
</evidence>
<keyword evidence="6 7" id="KW-0472">Membrane</keyword>
<dbReference type="Pfam" id="PF00005">
    <property type="entry name" value="ABC_tran"/>
    <property type="match status" value="1"/>
</dbReference>
<evidence type="ECO:0000256" key="6">
    <source>
        <dbReference type="ARBA" id="ARBA00023136"/>
    </source>
</evidence>
<comment type="subcellular location">
    <subcellularLocation>
        <location evidence="1">Cell membrane</location>
        <topology evidence="1">Multi-pass membrane protein</topology>
    </subcellularLocation>
</comment>
<dbReference type="Gene3D" id="3.40.50.300">
    <property type="entry name" value="P-loop containing nucleotide triphosphate hydrolases"/>
    <property type="match status" value="1"/>
</dbReference>
<keyword evidence="5 7" id="KW-1133">Transmembrane helix</keyword>
<comment type="caution">
    <text evidence="9">The sequence shown here is derived from an EMBL/GenBank/DDBJ whole genome shotgun (WGS) entry which is preliminary data.</text>
</comment>
<keyword evidence="3" id="KW-0547">Nucleotide-binding</keyword>
<feature type="domain" description="ABC transporter" evidence="8">
    <location>
        <begin position="378"/>
        <end position="616"/>
    </location>
</feature>
<name>A0A9D2JLX5_9FIRM</name>
<dbReference type="GO" id="GO:0005524">
    <property type="term" value="F:ATP binding"/>
    <property type="evidence" value="ECO:0007669"/>
    <property type="project" value="UniProtKB-KW"/>
</dbReference>
<dbReference type="SUPFAM" id="SSF52540">
    <property type="entry name" value="P-loop containing nucleoside triphosphate hydrolases"/>
    <property type="match status" value="1"/>
</dbReference>
<dbReference type="SMART" id="SM00382">
    <property type="entry name" value="AAA"/>
    <property type="match status" value="1"/>
</dbReference>
<evidence type="ECO:0000256" key="7">
    <source>
        <dbReference type="SAM" id="Phobius"/>
    </source>
</evidence>
<evidence type="ECO:0000256" key="2">
    <source>
        <dbReference type="ARBA" id="ARBA00022692"/>
    </source>
</evidence>
<dbReference type="PROSITE" id="PS00211">
    <property type="entry name" value="ABC_TRANSPORTER_1"/>
    <property type="match status" value="1"/>
</dbReference>
<evidence type="ECO:0000256" key="4">
    <source>
        <dbReference type="ARBA" id="ARBA00022840"/>
    </source>
</evidence>
<dbReference type="Gene3D" id="1.20.1560.10">
    <property type="entry name" value="ABC transporter type 1, transmembrane domain"/>
    <property type="match status" value="1"/>
</dbReference>
<feature type="transmembrane region" description="Helical" evidence="7">
    <location>
        <begin position="68"/>
        <end position="91"/>
    </location>
</feature>
<dbReference type="PROSITE" id="PS50893">
    <property type="entry name" value="ABC_TRANSPORTER_2"/>
    <property type="match status" value="1"/>
</dbReference>
<dbReference type="AlphaFoldDB" id="A0A9D2JLX5"/>
<feature type="transmembrane region" description="Helical" evidence="7">
    <location>
        <begin position="190"/>
        <end position="209"/>
    </location>
</feature>
<keyword evidence="4 9" id="KW-0067">ATP-binding</keyword>
<dbReference type="InterPro" id="IPR003593">
    <property type="entry name" value="AAA+_ATPase"/>
</dbReference>
<keyword evidence="2 7" id="KW-0812">Transmembrane</keyword>
<reference evidence="9" key="1">
    <citation type="journal article" date="2021" name="PeerJ">
        <title>Extensive microbial diversity within the chicken gut microbiome revealed by metagenomics and culture.</title>
        <authorList>
            <person name="Gilroy R."/>
            <person name="Ravi A."/>
            <person name="Getino M."/>
            <person name="Pursley I."/>
            <person name="Horton D.L."/>
            <person name="Alikhan N.F."/>
            <person name="Baker D."/>
            <person name="Gharbi K."/>
            <person name="Hall N."/>
            <person name="Watson M."/>
            <person name="Adriaenssens E.M."/>
            <person name="Foster-Nyarko E."/>
            <person name="Jarju S."/>
            <person name="Secka A."/>
            <person name="Antonio M."/>
            <person name="Oren A."/>
            <person name="Chaudhuri R.R."/>
            <person name="La Ragione R."/>
            <person name="Hildebrand F."/>
            <person name="Pallen M.J."/>
        </authorList>
    </citation>
    <scope>NUCLEOTIDE SEQUENCE</scope>
    <source>
        <strain evidence="9">ChiBcec16-3735</strain>
    </source>
</reference>
<dbReference type="GO" id="GO:0015421">
    <property type="term" value="F:ABC-type oligopeptide transporter activity"/>
    <property type="evidence" value="ECO:0007669"/>
    <property type="project" value="TreeGrafter"/>
</dbReference>
<evidence type="ECO:0000256" key="5">
    <source>
        <dbReference type="ARBA" id="ARBA00022989"/>
    </source>
</evidence>
<dbReference type="PANTHER" id="PTHR43394">
    <property type="entry name" value="ATP-DEPENDENT PERMEASE MDL1, MITOCHONDRIAL"/>
    <property type="match status" value="1"/>
</dbReference>
<protein>
    <submittedName>
        <fullName evidence="9">ABC transporter ATP-binding protein/permease</fullName>
    </submittedName>
</protein>
<accession>A0A9D2JLX5</accession>
<dbReference type="PANTHER" id="PTHR43394:SF1">
    <property type="entry name" value="ATP-BINDING CASSETTE SUB-FAMILY B MEMBER 10, MITOCHONDRIAL"/>
    <property type="match status" value="1"/>
</dbReference>
<dbReference type="GO" id="GO:0005886">
    <property type="term" value="C:plasma membrane"/>
    <property type="evidence" value="ECO:0007669"/>
    <property type="project" value="UniProtKB-SubCell"/>
</dbReference>